<comment type="caution">
    <text evidence="1">The sequence shown here is derived from an EMBL/GenBank/DDBJ whole genome shotgun (WGS) entry which is preliminary data.</text>
</comment>
<name>A0A9Q1J6R0_SYNKA</name>
<protein>
    <submittedName>
        <fullName evidence="1">Uncharacterized protein</fullName>
    </submittedName>
</protein>
<sequence length="68" mass="7829">MNWIGTNGKKGLKNMILKEVILGAVRRNSFTAKATDGEIEKFAIRWLQLAPDRWRQKGQGRETQEDVE</sequence>
<dbReference type="AlphaFoldDB" id="A0A9Q1J6R0"/>
<evidence type="ECO:0000313" key="1">
    <source>
        <dbReference type="EMBL" id="KAJ8369376.1"/>
    </source>
</evidence>
<organism evidence="1 2">
    <name type="scientific">Synaphobranchus kaupii</name>
    <name type="common">Kaup's arrowtooth eel</name>
    <dbReference type="NCBI Taxonomy" id="118154"/>
    <lineage>
        <taxon>Eukaryota</taxon>
        <taxon>Metazoa</taxon>
        <taxon>Chordata</taxon>
        <taxon>Craniata</taxon>
        <taxon>Vertebrata</taxon>
        <taxon>Euteleostomi</taxon>
        <taxon>Actinopterygii</taxon>
        <taxon>Neopterygii</taxon>
        <taxon>Teleostei</taxon>
        <taxon>Anguilliformes</taxon>
        <taxon>Synaphobranchidae</taxon>
        <taxon>Synaphobranchus</taxon>
    </lineage>
</organism>
<dbReference type="EMBL" id="JAINUF010000003">
    <property type="protein sequence ID" value="KAJ8369376.1"/>
    <property type="molecule type" value="Genomic_DNA"/>
</dbReference>
<proteinExistence type="predicted"/>
<accession>A0A9Q1J6R0</accession>
<dbReference type="OrthoDB" id="8939517at2759"/>
<keyword evidence="2" id="KW-1185">Reference proteome</keyword>
<reference evidence="1" key="1">
    <citation type="journal article" date="2023" name="Science">
        <title>Genome structures resolve the early diversification of teleost fishes.</title>
        <authorList>
            <person name="Parey E."/>
            <person name="Louis A."/>
            <person name="Montfort J."/>
            <person name="Bouchez O."/>
            <person name="Roques C."/>
            <person name="Iampietro C."/>
            <person name="Lluch J."/>
            <person name="Castinel A."/>
            <person name="Donnadieu C."/>
            <person name="Desvignes T."/>
            <person name="Floi Bucao C."/>
            <person name="Jouanno E."/>
            <person name="Wen M."/>
            <person name="Mejri S."/>
            <person name="Dirks R."/>
            <person name="Jansen H."/>
            <person name="Henkel C."/>
            <person name="Chen W.J."/>
            <person name="Zahm M."/>
            <person name="Cabau C."/>
            <person name="Klopp C."/>
            <person name="Thompson A.W."/>
            <person name="Robinson-Rechavi M."/>
            <person name="Braasch I."/>
            <person name="Lecointre G."/>
            <person name="Bobe J."/>
            <person name="Postlethwait J.H."/>
            <person name="Berthelot C."/>
            <person name="Roest Crollius H."/>
            <person name="Guiguen Y."/>
        </authorList>
    </citation>
    <scope>NUCLEOTIDE SEQUENCE</scope>
    <source>
        <strain evidence="1">WJC10195</strain>
    </source>
</reference>
<evidence type="ECO:0000313" key="2">
    <source>
        <dbReference type="Proteomes" id="UP001152622"/>
    </source>
</evidence>
<gene>
    <name evidence="1" type="ORF">SKAU_G00094040</name>
</gene>
<dbReference type="Proteomes" id="UP001152622">
    <property type="component" value="Chromosome 3"/>
</dbReference>
<dbReference type="PANTHER" id="PTHR34153">
    <property type="entry name" value="SI:CH211-262H13.3-RELATED-RELATED"/>
    <property type="match status" value="1"/>
</dbReference>
<dbReference type="PANTHER" id="PTHR34153:SF2">
    <property type="entry name" value="SI:CH211-262H13.3-RELATED"/>
    <property type="match status" value="1"/>
</dbReference>